<comment type="subcellular location">
    <subcellularLocation>
        <location evidence="1">Membrane</location>
        <topology evidence="1">Multi-pass membrane protein</topology>
    </subcellularLocation>
</comment>
<evidence type="ECO:0000259" key="6">
    <source>
        <dbReference type="Pfam" id="PF04893"/>
    </source>
</evidence>
<feature type="transmembrane region" description="Helical" evidence="5">
    <location>
        <begin position="103"/>
        <end position="124"/>
    </location>
</feature>
<evidence type="ECO:0000256" key="5">
    <source>
        <dbReference type="SAM" id="Phobius"/>
    </source>
</evidence>
<evidence type="ECO:0000313" key="7">
    <source>
        <dbReference type="EMBL" id="SHH76979.1"/>
    </source>
</evidence>
<feature type="transmembrane region" description="Helical" evidence="5">
    <location>
        <begin position="66"/>
        <end position="91"/>
    </location>
</feature>
<gene>
    <name evidence="7" type="ORF">SAMN05443551_2984</name>
</gene>
<keyword evidence="2 5" id="KW-0812">Transmembrane</keyword>
<evidence type="ECO:0000256" key="2">
    <source>
        <dbReference type="ARBA" id="ARBA00022692"/>
    </source>
</evidence>
<organism evidence="7 8">
    <name type="scientific">Marivita hallyeonensis</name>
    <dbReference type="NCBI Taxonomy" id="996342"/>
    <lineage>
        <taxon>Bacteria</taxon>
        <taxon>Pseudomonadati</taxon>
        <taxon>Pseudomonadota</taxon>
        <taxon>Alphaproteobacteria</taxon>
        <taxon>Rhodobacterales</taxon>
        <taxon>Roseobacteraceae</taxon>
        <taxon>Marivita</taxon>
    </lineage>
</organism>
<evidence type="ECO:0000256" key="4">
    <source>
        <dbReference type="ARBA" id="ARBA00023136"/>
    </source>
</evidence>
<name>A0A1M5VP05_9RHOB</name>
<dbReference type="STRING" id="996342.SAMN05443551_2984"/>
<keyword evidence="8" id="KW-1185">Reference proteome</keyword>
<evidence type="ECO:0000256" key="3">
    <source>
        <dbReference type="ARBA" id="ARBA00022989"/>
    </source>
</evidence>
<dbReference type="OrthoDB" id="7872013at2"/>
<feature type="transmembrane region" description="Helical" evidence="5">
    <location>
        <begin position="163"/>
        <end position="187"/>
    </location>
</feature>
<dbReference type="AlphaFoldDB" id="A0A1M5VP05"/>
<dbReference type="InterPro" id="IPR006977">
    <property type="entry name" value="Yip1_dom"/>
</dbReference>
<keyword evidence="3 5" id="KW-1133">Transmembrane helix</keyword>
<sequence>MTVPGFFKLAINTVTAPRDVARLLLAMNLPKQALWLAFALVVVLNTLMFSLSLLTTPSNDLIGPVLGSPMVFGVMLAVSVAALIFAVTLCGRPLGGRATYAQIAVLVIWLQALRAVMQAAVVLIGPASLFLSGVVISAASVLGIWIFVNFIDVAHEMGSLLKAGLILLLAVVGMMLGLSMIFSLLGVQTGGLPGYV</sequence>
<dbReference type="EMBL" id="FQXC01000004">
    <property type="protein sequence ID" value="SHH76979.1"/>
    <property type="molecule type" value="Genomic_DNA"/>
</dbReference>
<dbReference type="GO" id="GO:0016020">
    <property type="term" value="C:membrane"/>
    <property type="evidence" value="ECO:0007669"/>
    <property type="project" value="UniProtKB-SubCell"/>
</dbReference>
<reference evidence="7 8" key="1">
    <citation type="submission" date="2016-11" db="EMBL/GenBank/DDBJ databases">
        <authorList>
            <person name="Jaros S."/>
            <person name="Januszkiewicz K."/>
            <person name="Wedrychowicz H."/>
        </authorList>
    </citation>
    <scope>NUCLEOTIDE SEQUENCE [LARGE SCALE GENOMIC DNA]</scope>
    <source>
        <strain evidence="7 8">DSM 29431</strain>
    </source>
</reference>
<keyword evidence="4 5" id="KW-0472">Membrane</keyword>
<feature type="domain" description="Yip1" evidence="6">
    <location>
        <begin position="12"/>
        <end position="180"/>
    </location>
</feature>
<evidence type="ECO:0000313" key="8">
    <source>
        <dbReference type="Proteomes" id="UP000184221"/>
    </source>
</evidence>
<protein>
    <submittedName>
        <fullName evidence="7">Yip1 domain-containing protein</fullName>
    </submittedName>
</protein>
<dbReference type="Proteomes" id="UP000184221">
    <property type="component" value="Unassembled WGS sequence"/>
</dbReference>
<evidence type="ECO:0000256" key="1">
    <source>
        <dbReference type="ARBA" id="ARBA00004141"/>
    </source>
</evidence>
<feature type="transmembrane region" description="Helical" evidence="5">
    <location>
        <begin position="33"/>
        <end position="54"/>
    </location>
</feature>
<dbReference type="RefSeq" id="WP_072778686.1">
    <property type="nucleotide sequence ID" value="NZ_FQXC01000004.1"/>
</dbReference>
<proteinExistence type="predicted"/>
<dbReference type="Pfam" id="PF04893">
    <property type="entry name" value="Yip1"/>
    <property type="match status" value="1"/>
</dbReference>
<feature type="transmembrane region" description="Helical" evidence="5">
    <location>
        <begin position="130"/>
        <end position="151"/>
    </location>
</feature>
<accession>A0A1M5VP05</accession>